<keyword evidence="1" id="KW-0472">Membrane</keyword>
<feature type="transmembrane region" description="Helical" evidence="1">
    <location>
        <begin position="46"/>
        <end position="66"/>
    </location>
</feature>
<dbReference type="EMBL" id="WKPI01000004">
    <property type="protein sequence ID" value="MSC32387.1"/>
    <property type="molecule type" value="Genomic_DNA"/>
</dbReference>
<accession>A0A6N7S5D1</accession>
<dbReference type="Proteomes" id="UP000433575">
    <property type="component" value="Unassembled WGS sequence"/>
</dbReference>
<sequence length="67" mass="7951">MTKRKYNQKEVEQARRGRIYINREDARIFVRKSGLYAWTMNLGNPASWIIMGLELLVILLITGIFFF</sequence>
<evidence type="ECO:0000313" key="5">
    <source>
        <dbReference type="Proteomes" id="UP000480929"/>
    </source>
</evidence>
<dbReference type="AlphaFoldDB" id="A0A6N7S5D1"/>
<evidence type="ECO:0000313" key="3">
    <source>
        <dbReference type="EMBL" id="MSC32387.1"/>
    </source>
</evidence>
<protein>
    <recommendedName>
        <fullName evidence="6">DUF5808 domain-containing protein</fullName>
    </recommendedName>
</protein>
<comment type="caution">
    <text evidence="2">The sequence shown here is derived from an EMBL/GenBank/DDBJ whole genome shotgun (WGS) entry which is preliminary data.</text>
</comment>
<name>A0A6N7S5D1_9FIRM</name>
<gene>
    <name evidence="3" type="ORF">GKD88_04565</name>
    <name evidence="2" type="ORF">GKE08_05835</name>
</gene>
<dbReference type="OrthoDB" id="9808690at2"/>
<organism evidence="2 4">
    <name type="scientific">Holdemania massiliensis</name>
    <dbReference type="NCBI Taxonomy" id="1468449"/>
    <lineage>
        <taxon>Bacteria</taxon>
        <taxon>Bacillati</taxon>
        <taxon>Bacillota</taxon>
        <taxon>Erysipelotrichia</taxon>
        <taxon>Erysipelotrichales</taxon>
        <taxon>Erysipelotrichaceae</taxon>
        <taxon>Holdemania</taxon>
    </lineage>
</organism>
<dbReference type="Proteomes" id="UP000480929">
    <property type="component" value="Unassembled WGS sequence"/>
</dbReference>
<dbReference type="RefSeq" id="WP_154238280.1">
    <property type="nucleotide sequence ID" value="NZ_CALJPI010000039.1"/>
</dbReference>
<proteinExistence type="predicted"/>
<reference evidence="4 5" key="1">
    <citation type="journal article" date="2019" name="Nat. Med.">
        <title>A library of human gut bacterial isolates paired with longitudinal multiomics data enables mechanistic microbiome research.</title>
        <authorList>
            <person name="Poyet M."/>
            <person name="Groussin M."/>
            <person name="Gibbons S.M."/>
            <person name="Avila-Pacheco J."/>
            <person name="Jiang X."/>
            <person name="Kearney S.M."/>
            <person name="Perrotta A.R."/>
            <person name="Berdy B."/>
            <person name="Zhao S."/>
            <person name="Lieberman T.D."/>
            <person name="Swanson P.K."/>
            <person name="Smith M."/>
            <person name="Roesemann S."/>
            <person name="Alexander J.E."/>
            <person name="Rich S.A."/>
            <person name="Livny J."/>
            <person name="Vlamakis H."/>
            <person name="Clish C."/>
            <person name="Bullock K."/>
            <person name="Deik A."/>
            <person name="Scott J."/>
            <person name="Pierce K.A."/>
            <person name="Xavier R.J."/>
            <person name="Alm E.J."/>
        </authorList>
    </citation>
    <scope>NUCLEOTIDE SEQUENCE [LARGE SCALE GENOMIC DNA]</scope>
    <source>
        <strain evidence="2 4">BIOML-A4</strain>
        <strain evidence="3 5">BIOML-A5</strain>
    </source>
</reference>
<keyword evidence="5" id="KW-1185">Reference proteome</keyword>
<evidence type="ECO:0000313" key="4">
    <source>
        <dbReference type="Proteomes" id="UP000433575"/>
    </source>
</evidence>
<evidence type="ECO:0008006" key="6">
    <source>
        <dbReference type="Google" id="ProtNLM"/>
    </source>
</evidence>
<evidence type="ECO:0000256" key="1">
    <source>
        <dbReference type="SAM" id="Phobius"/>
    </source>
</evidence>
<keyword evidence="1" id="KW-1133">Transmembrane helix</keyword>
<dbReference type="EMBL" id="WKPJ01000005">
    <property type="protein sequence ID" value="MSA88840.1"/>
    <property type="molecule type" value="Genomic_DNA"/>
</dbReference>
<evidence type="ECO:0000313" key="2">
    <source>
        <dbReference type="EMBL" id="MSA88840.1"/>
    </source>
</evidence>
<keyword evidence="1" id="KW-0812">Transmembrane</keyword>